<dbReference type="PANTHER" id="PTHR43210:SF2">
    <property type="entry name" value="ATP-DEPENDENT DETHIOBIOTIN SYNTHETASE BIOD 2"/>
    <property type="match status" value="1"/>
</dbReference>
<keyword evidence="3 9" id="KW-0479">Metal-binding</keyword>
<keyword evidence="6 9" id="KW-0067">ATP-binding</keyword>
<dbReference type="Pfam" id="PF13500">
    <property type="entry name" value="AAA_26"/>
    <property type="match status" value="1"/>
</dbReference>
<feature type="binding site" evidence="9">
    <location>
        <position position="114"/>
    </location>
    <ligand>
        <name>Mg(2+)</name>
        <dbReference type="ChEBI" id="CHEBI:18420"/>
    </ligand>
</feature>
<dbReference type="SUPFAM" id="SSF52540">
    <property type="entry name" value="P-loop containing nucleoside triphosphate hydrolases"/>
    <property type="match status" value="1"/>
</dbReference>
<evidence type="ECO:0000256" key="1">
    <source>
        <dbReference type="ARBA" id="ARBA00022490"/>
    </source>
</evidence>
<keyword evidence="2 9" id="KW-0436">Ligase</keyword>
<evidence type="ECO:0000256" key="4">
    <source>
        <dbReference type="ARBA" id="ARBA00022741"/>
    </source>
</evidence>
<dbReference type="GO" id="GO:0009102">
    <property type="term" value="P:biotin biosynthetic process"/>
    <property type="evidence" value="ECO:0007669"/>
    <property type="project" value="UniProtKB-UniRule"/>
</dbReference>
<evidence type="ECO:0000256" key="7">
    <source>
        <dbReference type="ARBA" id="ARBA00022842"/>
    </source>
</evidence>
<evidence type="ECO:0000256" key="6">
    <source>
        <dbReference type="ARBA" id="ARBA00022840"/>
    </source>
</evidence>
<dbReference type="GO" id="GO:0004141">
    <property type="term" value="F:dethiobiotin synthase activity"/>
    <property type="evidence" value="ECO:0007669"/>
    <property type="project" value="UniProtKB-UniRule"/>
</dbReference>
<keyword evidence="4 9" id="KW-0547">Nucleotide-binding</keyword>
<reference evidence="10" key="1">
    <citation type="journal article" date="2014" name="Int. J. Syst. Evol. Microbiol.">
        <title>Complete genome sequence of Corynebacterium casei LMG S-19264T (=DSM 44701T), isolated from a smear-ripened cheese.</title>
        <authorList>
            <consortium name="US DOE Joint Genome Institute (JGI-PGF)"/>
            <person name="Walter F."/>
            <person name="Albersmeier A."/>
            <person name="Kalinowski J."/>
            <person name="Ruckert C."/>
        </authorList>
    </citation>
    <scope>NUCLEOTIDE SEQUENCE</scope>
    <source>
        <strain evidence="10">CGMCC 1.15179</strain>
    </source>
</reference>
<dbReference type="NCBIfam" id="TIGR00347">
    <property type="entry name" value="bioD"/>
    <property type="match status" value="1"/>
</dbReference>
<dbReference type="Gene3D" id="3.40.50.300">
    <property type="entry name" value="P-loop containing nucleotide triphosphate hydrolases"/>
    <property type="match status" value="1"/>
</dbReference>
<dbReference type="HAMAP" id="MF_00336">
    <property type="entry name" value="BioD"/>
    <property type="match status" value="1"/>
</dbReference>
<dbReference type="PANTHER" id="PTHR43210">
    <property type="entry name" value="DETHIOBIOTIN SYNTHETASE"/>
    <property type="match status" value="1"/>
</dbReference>
<feature type="binding site" evidence="9">
    <location>
        <position position="53"/>
    </location>
    <ligand>
        <name>Mg(2+)</name>
        <dbReference type="ChEBI" id="CHEBI:18420"/>
    </ligand>
</feature>
<dbReference type="FunFam" id="3.40.50.300:FF:000292">
    <property type="entry name" value="ATP-dependent dethiobiotin synthetase BioD"/>
    <property type="match status" value="1"/>
</dbReference>
<comment type="subunit">
    <text evidence="9">Homodimer.</text>
</comment>
<comment type="similarity">
    <text evidence="9">Belongs to the dethiobiotin synthetase family.</text>
</comment>
<dbReference type="EMBL" id="BMHQ01000001">
    <property type="protein sequence ID" value="GGE03413.1"/>
    <property type="molecule type" value="Genomic_DNA"/>
</dbReference>
<protein>
    <recommendedName>
        <fullName evidence="9">ATP-dependent dethiobiotin synthetase BioD</fullName>
        <ecNumber evidence="9">6.3.3.3</ecNumber>
    </recommendedName>
    <alternativeName>
        <fullName evidence="9">DTB synthetase</fullName>
        <shortName evidence="9">DTBS</shortName>
    </alternativeName>
    <alternativeName>
        <fullName evidence="9">Dethiobiotin synthase</fullName>
    </alternativeName>
</protein>
<dbReference type="GO" id="GO:0005524">
    <property type="term" value="F:ATP binding"/>
    <property type="evidence" value="ECO:0007669"/>
    <property type="project" value="UniProtKB-UniRule"/>
</dbReference>
<evidence type="ECO:0000256" key="8">
    <source>
        <dbReference type="ARBA" id="ARBA00047386"/>
    </source>
</evidence>
<comment type="cofactor">
    <cofactor evidence="9">
        <name>Mg(2+)</name>
        <dbReference type="ChEBI" id="CHEBI:18420"/>
    </cofactor>
</comment>
<dbReference type="InterPro" id="IPR027417">
    <property type="entry name" value="P-loop_NTPase"/>
</dbReference>
<feature type="binding site" evidence="9">
    <location>
        <position position="53"/>
    </location>
    <ligand>
        <name>ATP</name>
        <dbReference type="ChEBI" id="CHEBI:30616"/>
    </ligand>
</feature>
<dbReference type="AlphaFoldDB" id="A0A8J2VFB5"/>
<keyword evidence="1 9" id="KW-0963">Cytoplasm</keyword>
<comment type="subcellular location">
    <subcellularLocation>
        <location evidence="9">Cytoplasm</location>
    </subcellularLocation>
</comment>
<name>A0A8J2VFB5_9BACL</name>
<evidence type="ECO:0000256" key="9">
    <source>
        <dbReference type="HAMAP-Rule" id="MF_00336"/>
    </source>
</evidence>
<dbReference type="Proteomes" id="UP000625210">
    <property type="component" value="Unassembled WGS sequence"/>
</dbReference>
<proteinExistence type="inferred from homology"/>
<comment type="catalytic activity">
    <reaction evidence="8">
        <text>(7R,8S)-8-amino-7-(carboxyamino)nonanoate + ATP = (4R,5S)-dethiobiotin + ADP + phosphate + H(+)</text>
        <dbReference type="Rhea" id="RHEA:63684"/>
        <dbReference type="ChEBI" id="CHEBI:15378"/>
        <dbReference type="ChEBI" id="CHEBI:30616"/>
        <dbReference type="ChEBI" id="CHEBI:43474"/>
        <dbReference type="ChEBI" id="CHEBI:149470"/>
        <dbReference type="ChEBI" id="CHEBI:149473"/>
        <dbReference type="ChEBI" id="CHEBI:456216"/>
    </reaction>
</comment>
<dbReference type="CDD" id="cd03109">
    <property type="entry name" value="DTBS"/>
    <property type="match status" value="1"/>
</dbReference>
<dbReference type="GO" id="GO:0042803">
    <property type="term" value="F:protein homodimerization activity"/>
    <property type="evidence" value="ECO:0007669"/>
    <property type="project" value="UniProtKB-ARBA"/>
</dbReference>
<dbReference type="EC" id="6.3.3.3" evidence="9"/>
<keyword evidence="5 9" id="KW-0093">Biotin biosynthesis</keyword>
<evidence type="ECO:0000256" key="5">
    <source>
        <dbReference type="ARBA" id="ARBA00022756"/>
    </source>
</evidence>
<feature type="binding site" evidence="9">
    <location>
        <begin position="114"/>
        <end position="117"/>
    </location>
    <ligand>
        <name>ATP</name>
        <dbReference type="ChEBI" id="CHEBI:30616"/>
    </ligand>
</feature>
<feature type="binding site" evidence="9">
    <location>
        <begin position="14"/>
        <end position="19"/>
    </location>
    <ligand>
        <name>ATP</name>
        <dbReference type="ChEBI" id="CHEBI:30616"/>
    </ligand>
</feature>
<feature type="binding site" evidence="9">
    <location>
        <begin position="204"/>
        <end position="206"/>
    </location>
    <ligand>
        <name>ATP</name>
        <dbReference type="ChEBI" id="CHEBI:30616"/>
    </ligand>
</feature>
<dbReference type="GO" id="GO:0005829">
    <property type="term" value="C:cytosol"/>
    <property type="evidence" value="ECO:0007669"/>
    <property type="project" value="TreeGrafter"/>
</dbReference>
<evidence type="ECO:0000256" key="3">
    <source>
        <dbReference type="ARBA" id="ARBA00022723"/>
    </source>
</evidence>
<gene>
    <name evidence="9 10" type="primary">bioD</name>
    <name evidence="10" type="ORF">GCM10011571_00340</name>
</gene>
<comment type="catalytic activity">
    <reaction evidence="9">
        <text>(7R,8S)-7,8-diammoniononanoate + CO2 + ATP = (4R,5S)-dethiobiotin + ADP + phosphate + 3 H(+)</text>
        <dbReference type="Rhea" id="RHEA:15805"/>
        <dbReference type="ChEBI" id="CHEBI:15378"/>
        <dbReference type="ChEBI" id="CHEBI:16526"/>
        <dbReference type="ChEBI" id="CHEBI:30616"/>
        <dbReference type="ChEBI" id="CHEBI:43474"/>
        <dbReference type="ChEBI" id="CHEBI:149469"/>
        <dbReference type="ChEBI" id="CHEBI:149473"/>
        <dbReference type="ChEBI" id="CHEBI:456216"/>
        <dbReference type="EC" id="6.3.3.3"/>
    </reaction>
</comment>
<comment type="function">
    <text evidence="9">Catalyzes a mechanistically unusual reaction, the ATP-dependent insertion of CO2 between the N7 and N8 nitrogen atoms of 7,8-diaminopelargonic acid (DAPA, also called 7,8-diammoniononanoate) to form a ureido ring.</text>
</comment>
<dbReference type="GO" id="GO:0000287">
    <property type="term" value="F:magnesium ion binding"/>
    <property type="evidence" value="ECO:0007669"/>
    <property type="project" value="UniProtKB-UniRule"/>
</dbReference>
<sequence length="240" mass="26101">MKGSGFFITATDTEVGKTVVTAALATAMKAKGIDVGVIKPVQSGHTAGDPDGDAMRLKRWAALEETADTIAPYSFQAPLAPWIAARMEQRTIPKQQLLERVRNHMTRHAVTLVEGAGGWMVPLGEDWTIADLARELELPLIIIARPDLGTVNHTVLTVRAARADGLTVAGVVFNGCRSENQARIEENAAMIRRFADVKVIGNLPWIDGPLDGTGLRDAAENRVDWDVLLHFIQREGNVHV</sequence>
<feature type="active site" evidence="9">
    <location>
        <position position="39"/>
    </location>
</feature>
<accession>A0A8J2VFB5</accession>
<evidence type="ECO:0000313" key="11">
    <source>
        <dbReference type="Proteomes" id="UP000625210"/>
    </source>
</evidence>
<dbReference type="RefSeq" id="WP_188645923.1">
    <property type="nucleotide sequence ID" value="NZ_BMHQ01000001.1"/>
</dbReference>
<reference evidence="10" key="2">
    <citation type="submission" date="2020-09" db="EMBL/GenBank/DDBJ databases">
        <authorList>
            <person name="Sun Q."/>
            <person name="Zhou Y."/>
        </authorList>
    </citation>
    <scope>NUCLEOTIDE SEQUENCE</scope>
    <source>
        <strain evidence="10">CGMCC 1.15179</strain>
    </source>
</reference>
<keyword evidence="11" id="KW-1185">Reference proteome</keyword>
<comment type="caution">
    <text evidence="10">The sequence shown here is derived from an EMBL/GenBank/DDBJ whole genome shotgun (WGS) entry which is preliminary data.</text>
</comment>
<keyword evidence="7 9" id="KW-0460">Magnesium</keyword>
<evidence type="ECO:0000313" key="10">
    <source>
        <dbReference type="EMBL" id="GGE03413.1"/>
    </source>
</evidence>
<dbReference type="InterPro" id="IPR004472">
    <property type="entry name" value="DTB_synth_BioD"/>
</dbReference>
<feature type="binding site" evidence="9">
    <location>
        <position position="18"/>
    </location>
    <ligand>
        <name>Mg(2+)</name>
        <dbReference type="ChEBI" id="CHEBI:18420"/>
    </ligand>
</feature>
<dbReference type="UniPathway" id="UPA00078">
    <property type="reaction ID" value="UER00161"/>
</dbReference>
<comment type="pathway">
    <text evidence="9">Cofactor biosynthesis; biotin biosynthesis; biotin from 7,8-diaminononanoate: step 1/2.</text>
</comment>
<comment type="caution">
    <text evidence="9">Lacks conserved residue(s) required for the propagation of feature annotation.</text>
</comment>
<dbReference type="PIRSF" id="PIRSF006755">
    <property type="entry name" value="DTB_synth"/>
    <property type="match status" value="1"/>
</dbReference>
<evidence type="ECO:0000256" key="2">
    <source>
        <dbReference type="ARBA" id="ARBA00022598"/>
    </source>
</evidence>
<feature type="binding site" evidence="9">
    <location>
        <position position="43"/>
    </location>
    <ligand>
        <name>substrate</name>
    </ligand>
</feature>
<organism evidence="10 11">
    <name type="scientific">Marinithermofilum abyssi</name>
    <dbReference type="NCBI Taxonomy" id="1571185"/>
    <lineage>
        <taxon>Bacteria</taxon>
        <taxon>Bacillati</taxon>
        <taxon>Bacillota</taxon>
        <taxon>Bacilli</taxon>
        <taxon>Bacillales</taxon>
        <taxon>Thermoactinomycetaceae</taxon>
        <taxon>Marinithermofilum</taxon>
    </lineage>
</organism>